<evidence type="ECO:0000313" key="2">
    <source>
        <dbReference type="EMBL" id="GHO53745.1"/>
    </source>
</evidence>
<dbReference type="InterPro" id="IPR027417">
    <property type="entry name" value="P-loop_NTPase"/>
</dbReference>
<reference evidence="2 3" key="1">
    <citation type="journal article" date="2021" name="Int. J. Syst. Evol. Microbiol.">
        <title>Reticulibacter mediterranei gen. nov., sp. nov., within the new family Reticulibacteraceae fam. nov., and Ktedonospora formicarum gen. nov., sp. nov., Ktedonobacter robiniae sp. nov., Dictyobacter formicarum sp. nov. and Dictyobacter arantiisoli sp. nov., belonging to the class Ktedonobacteria.</title>
        <authorList>
            <person name="Yabe S."/>
            <person name="Zheng Y."/>
            <person name="Wang C.M."/>
            <person name="Sakai Y."/>
            <person name="Abe K."/>
            <person name="Yokota A."/>
            <person name="Donadio S."/>
            <person name="Cavaletti L."/>
            <person name="Monciardini P."/>
        </authorList>
    </citation>
    <scope>NUCLEOTIDE SEQUENCE [LARGE SCALE GENOMIC DNA]</scope>
    <source>
        <strain evidence="2 3">SOSP1-30</strain>
    </source>
</reference>
<dbReference type="GO" id="GO:0005524">
    <property type="term" value="F:ATP binding"/>
    <property type="evidence" value="ECO:0007669"/>
    <property type="project" value="UniProtKB-KW"/>
</dbReference>
<proteinExistence type="predicted"/>
<evidence type="ECO:0000313" key="3">
    <source>
        <dbReference type="Proteomes" id="UP000654345"/>
    </source>
</evidence>
<dbReference type="Gene3D" id="3.40.50.300">
    <property type="entry name" value="P-loop containing nucleotide triphosphate hydrolases"/>
    <property type="match status" value="2"/>
</dbReference>
<dbReference type="Proteomes" id="UP000654345">
    <property type="component" value="Unassembled WGS sequence"/>
</dbReference>
<protein>
    <submittedName>
        <fullName evidence="2">ATP-binding protein</fullName>
    </submittedName>
</protein>
<gene>
    <name evidence="2" type="ORF">KSB_22200</name>
</gene>
<feature type="coiled-coil region" evidence="1">
    <location>
        <begin position="304"/>
        <end position="389"/>
    </location>
</feature>
<dbReference type="EMBL" id="BNJG01000001">
    <property type="protein sequence ID" value="GHO53745.1"/>
    <property type="molecule type" value="Genomic_DNA"/>
</dbReference>
<feature type="coiled-coil region" evidence="1">
    <location>
        <begin position="626"/>
        <end position="660"/>
    </location>
</feature>
<dbReference type="Pfam" id="PF13558">
    <property type="entry name" value="SbcC_Walker_B"/>
    <property type="match status" value="1"/>
</dbReference>
<feature type="coiled-coil region" evidence="1">
    <location>
        <begin position="227"/>
        <end position="261"/>
    </location>
</feature>
<evidence type="ECO:0000256" key="1">
    <source>
        <dbReference type="SAM" id="Coils"/>
    </source>
</evidence>
<keyword evidence="3" id="KW-1185">Reference proteome</keyword>
<keyword evidence="2" id="KW-0067">ATP-binding</keyword>
<dbReference type="SUPFAM" id="SSF52540">
    <property type="entry name" value="P-loop containing nucleoside triphosphate hydrolases"/>
    <property type="match status" value="1"/>
</dbReference>
<feature type="coiled-coil region" evidence="1">
    <location>
        <begin position="699"/>
        <end position="729"/>
    </location>
</feature>
<dbReference type="RefSeq" id="WP_201370530.1">
    <property type="nucleotide sequence ID" value="NZ_BNJG01000001.1"/>
</dbReference>
<keyword evidence="2" id="KW-0547">Nucleotide-binding</keyword>
<accession>A0ABQ3UM22</accession>
<organism evidence="2 3">
    <name type="scientific">Ktedonobacter robiniae</name>
    <dbReference type="NCBI Taxonomy" id="2778365"/>
    <lineage>
        <taxon>Bacteria</taxon>
        <taxon>Bacillati</taxon>
        <taxon>Chloroflexota</taxon>
        <taxon>Ktedonobacteria</taxon>
        <taxon>Ktedonobacterales</taxon>
        <taxon>Ktedonobacteraceae</taxon>
        <taxon>Ktedonobacter</taxon>
    </lineage>
</organism>
<dbReference type="Pfam" id="PF13555">
    <property type="entry name" value="AAA_29"/>
    <property type="match status" value="1"/>
</dbReference>
<name>A0ABQ3UM22_9CHLR</name>
<comment type="caution">
    <text evidence="2">The sequence shown here is derived from an EMBL/GenBank/DDBJ whole genome shotgun (WGS) entry which is preliminary data.</text>
</comment>
<sequence length="1124" mass="131926">MVQVRSEEAGREDQVVASGFRLERMEIYNWGTFNRRIWSLCPHGGTSLLTGGNGSGKSTIVDGLLTLLVPLRKRSYNLASGSEKHKERDERSYILGAWGKQKDLESNRSKPQYLRSNTTYSVLLAVFANAELDQVVTLAQVLWVDEKVSKLHLIATAPLSIDTHFRLQGAPKEWRKQFKAQGIEVYDEFVQYSRRFRQLMYIGSENALDLFNQIVSIKEIGGLNAFVRNHMLERTDAQDRIKQLQENFTNLTRAHDAIQLAERQLAILEPLMQDARRYMEQQARIDETVRSNRLLPTYIMMQKKQLLVQTIEDANQELAQAEASFDKLENELNDLDQHIVRLQIDLENDAIGRQITDLNREIDSLRRQKREREKEVEKYNKRARDLRLAEYKDESSFYVNQQQARAIQEQIEERGEYLKQERDLHMEKVTPLKHEQEELEEELLSLQQRSSQVPTEDILLRRRLITELKLAEEDLPFVGELLRVRSSEERWEPAIERLLHNFGRRLLVAEHLYQRVSGYVDHTNLRGRLVYHRVSSARTPRHEERLSPQSLFYKLETKPGTAFTGWLNAELIDYYNYLCCESLEEFQRGHQAVTLKGQIKHGGARHEKDDRHALGDRRRYVLGWNNQEKRATLEEALKRVKRLLQETDRVVKEIEQEQKQCWETQSSVQSLLTWESFDKIDWQVVERELQGRQRRLLELEASNQQLATLRNQLKSVQELQKEKKQERDTFFAKKQVLHGDIQRYEAQQQGCDRGLDQMVLSQQAEVLERIDKELREILEQEKKPALSLTTIDDARDRLGQLYANRSSSFNAQLRQVSEKIVGRMRDVRETSPVLAQEMDVSIDAIAAYRDLYEHLKHEDLPRHRRRFKELLNEKVITDIGSFQGALDLQEEEIRERIARLNRSLRTIGYTDVTYIQLNGERSYDAEVREFRMLLRACLPDIGQARTAEINEVSFQRIHALLQRFEKDERWTKKVTDVRNWLDFSASELYQESEEQKNYYSDSSGKSGGQKAKLAYTILASAIAYQYNLDQEEGRERTFRFVAVDEAFNRSDERNARYAMDLFRQLDLQVLVVTPLDKIHVVEKYISSCHFVTNTEEENDSKVYNLTFAEYLERKQAWQTGAKNL</sequence>
<keyword evidence="1" id="KW-0175">Coiled coil</keyword>